<feature type="compositionally biased region" description="Pro residues" evidence="1">
    <location>
        <begin position="100"/>
        <end position="109"/>
    </location>
</feature>
<feature type="region of interest" description="Disordered" evidence="1">
    <location>
        <begin position="90"/>
        <end position="109"/>
    </location>
</feature>
<dbReference type="EMBL" id="RFFG01000075">
    <property type="protein sequence ID" value="RMI39009.1"/>
    <property type="molecule type" value="Genomic_DNA"/>
</dbReference>
<reference evidence="3 4" key="1">
    <citation type="submission" date="2018-10" db="EMBL/GenBank/DDBJ databases">
        <title>Isolation from soil.</title>
        <authorList>
            <person name="Hu J."/>
        </authorList>
    </citation>
    <scope>NUCLEOTIDE SEQUENCE [LARGE SCALE GENOMIC DNA]</scope>
    <source>
        <strain evidence="3 4">NEAU-Ht49</strain>
    </source>
</reference>
<organism evidence="3 4">
    <name type="scientific">Actinomadura harenae</name>
    <dbReference type="NCBI Taxonomy" id="2483351"/>
    <lineage>
        <taxon>Bacteria</taxon>
        <taxon>Bacillati</taxon>
        <taxon>Actinomycetota</taxon>
        <taxon>Actinomycetes</taxon>
        <taxon>Streptosporangiales</taxon>
        <taxon>Thermomonosporaceae</taxon>
        <taxon>Actinomadura</taxon>
    </lineage>
</organism>
<feature type="transmembrane region" description="Helical" evidence="2">
    <location>
        <begin position="59"/>
        <end position="82"/>
    </location>
</feature>
<evidence type="ECO:0000256" key="1">
    <source>
        <dbReference type="SAM" id="MobiDB-lite"/>
    </source>
</evidence>
<keyword evidence="2" id="KW-0812">Transmembrane</keyword>
<evidence type="ECO:0000313" key="3">
    <source>
        <dbReference type="EMBL" id="RMI39009.1"/>
    </source>
</evidence>
<name>A0A3M2LNK8_9ACTN</name>
<proteinExistence type="predicted"/>
<protein>
    <submittedName>
        <fullName evidence="3">Uncharacterized protein</fullName>
    </submittedName>
</protein>
<comment type="caution">
    <text evidence="3">The sequence shown here is derived from an EMBL/GenBank/DDBJ whole genome shotgun (WGS) entry which is preliminary data.</text>
</comment>
<evidence type="ECO:0000313" key="4">
    <source>
        <dbReference type="Proteomes" id="UP000282674"/>
    </source>
</evidence>
<accession>A0A3M2LNK8</accession>
<sequence length="109" mass="11197">MAGVVAGPYAAVVTAMGFLTWTDPESTQVDYIPLGLLVDLPLGQLLPGGPFTGWGAKGYIVRATAGGLIQAAALGMLVWAVTWGQAPHRKARFTGAQPDAPSPPSANHS</sequence>
<keyword evidence="2" id="KW-1133">Transmembrane helix</keyword>
<dbReference type="Proteomes" id="UP000282674">
    <property type="component" value="Unassembled WGS sequence"/>
</dbReference>
<evidence type="ECO:0000256" key="2">
    <source>
        <dbReference type="SAM" id="Phobius"/>
    </source>
</evidence>
<keyword evidence="2" id="KW-0472">Membrane</keyword>
<gene>
    <name evidence="3" type="ORF">EBO15_31100</name>
</gene>
<dbReference type="AlphaFoldDB" id="A0A3M2LNK8"/>
<keyword evidence="4" id="KW-1185">Reference proteome</keyword>